<dbReference type="EMBL" id="NXNI01000001">
    <property type="protein sequence ID" value="PCR91376.1"/>
    <property type="molecule type" value="Genomic_DNA"/>
</dbReference>
<gene>
    <name evidence="2" type="ORF">CP557_13095</name>
</gene>
<evidence type="ECO:0000313" key="3">
    <source>
        <dbReference type="Proteomes" id="UP000219689"/>
    </source>
</evidence>
<dbReference type="OrthoDB" id="188356at2157"/>
<sequence length="69" mass="7095">MLDTVVEFVLEVGVDLLIDRNDDRTLGQQLCLFLGIVIAVLAIALAVVSGPLYGLGAGVIALALLVCGA</sequence>
<dbReference type="AlphaFoldDB" id="A0A2A5QWZ8"/>
<keyword evidence="1" id="KW-0472">Membrane</keyword>
<reference evidence="2 3" key="1">
    <citation type="submission" date="2017-09" db="EMBL/GenBank/DDBJ databases">
        <title>Genome sequences of Natrinema ejinorence JCM 13890T.</title>
        <authorList>
            <person name="Roh S.W."/>
            <person name="Kim Y.B."/>
            <person name="Kim J.Y."/>
        </authorList>
    </citation>
    <scope>NUCLEOTIDE SEQUENCE [LARGE SCALE GENOMIC DNA]</scope>
    <source>
        <strain evidence="2 3">JCM 13890</strain>
    </source>
</reference>
<dbReference type="RefSeq" id="WP_097380316.1">
    <property type="nucleotide sequence ID" value="NZ_NXNI01000001.1"/>
</dbReference>
<comment type="caution">
    <text evidence="2">The sequence shown here is derived from an EMBL/GenBank/DDBJ whole genome shotgun (WGS) entry which is preliminary data.</text>
</comment>
<organism evidence="2 3">
    <name type="scientific">Natrinema ejinorense</name>
    <dbReference type="NCBI Taxonomy" id="373386"/>
    <lineage>
        <taxon>Archaea</taxon>
        <taxon>Methanobacteriati</taxon>
        <taxon>Methanobacteriota</taxon>
        <taxon>Stenosarchaea group</taxon>
        <taxon>Halobacteria</taxon>
        <taxon>Halobacteriales</taxon>
        <taxon>Natrialbaceae</taxon>
        <taxon>Natrinema</taxon>
    </lineage>
</organism>
<protein>
    <submittedName>
        <fullName evidence="2">Uncharacterized protein</fullName>
    </submittedName>
</protein>
<keyword evidence="1" id="KW-0812">Transmembrane</keyword>
<accession>A0A2A5QWZ8</accession>
<keyword evidence="1" id="KW-1133">Transmembrane helix</keyword>
<proteinExistence type="predicted"/>
<feature type="transmembrane region" description="Helical" evidence="1">
    <location>
        <begin position="30"/>
        <end position="46"/>
    </location>
</feature>
<evidence type="ECO:0000313" key="2">
    <source>
        <dbReference type="EMBL" id="PCR91376.1"/>
    </source>
</evidence>
<name>A0A2A5QWZ8_9EURY</name>
<keyword evidence="3" id="KW-1185">Reference proteome</keyword>
<dbReference type="Proteomes" id="UP000219689">
    <property type="component" value="Unassembled WGS sequence"/>
</dbReference>
<evidence type="ECO:0000256" key="1">
    <source>
        <dbReference type="SAM" id="Phobius"/>
    </source>
</evidence>